<proteinExistence type="inferred from homology"/>
<dbReference type="InterPro" id="IPR016125">
    <property type="entry name" value="Peptidase_C15-like"/>
</dbReference>
<dbReference type="Proteomes" id="UP000595437">
    <property type="component" value="Chromosome 11"/>
</dbReference>
<dbReference type="GO" id="GO:0006508">
    <property type="term" value="P:proteolysis"/>
    <property type="evidence" value="ECO:0007669"/>
    <property type="project" value="UniProtKB-KW"/>
</dbReference>
<dbReference type="Gene3D" id="3.40.630.20">
    <property type="entry name" value="Peptidase C15, pyroglutamyl peptidase I-like"/>
    <property type="match status" value="1"/>
</dbReference>
<dbReference type="AlphaFoldDB" id="A0A7T8H3B5"/>
<accession>A0A7T8H3B5</accession>
<keyword evidence="6" id="KW-1185">Reference proteome</keyword>
<evidence type="ECO:0008006" key="7">
    <source>
        <dbReference type="Google" id="ProtNLM"/>
    </source>
</evidence>
<organism evidence="5 6">
    <name type="scientific">Caligus rogercresseyi</name>
    <name type="common">Sea louse</name>
    <dbReference type="NCBI Taxonomy" id="217165"/>
    <lineage>
        <taxon>Eukaryota</taxon>
        <taxon>Metazoa</taxon>
        <taxon>Ecdysozoa</taxon>
        <taxon>Arthropoda</taxon>
        <taxon>Crustacea</taxon>
        <taxon>Multicrustacea</taxon>
        <taxon>Hexanauplia</taxon>
        <taxon>Copepoda</taxon>
        <taxon>Siphonostomatoida</taxon>
        <taxon>Caligidae</taxon>
        <taxon>Caligus</taxon>
    </lineage>
</organism>
<dbReference type="GO" id="GO:0008234">
    <property type="term" value="F:cysteine-type peptidase activity"/>
    <property type="evidence" value="ECO:0007669"/>
    <property type="project" value="UniProtKB-KW"/>
</dbReference>
<evidence type="ECO:0000256" key="3">
    <source>
        <dbReference type="ARBA" id="ARBA00022801"/>
    </source>
</evidence>
<dbReference type="OrthoDB" id="407146at2759"/>
<evidence type="ECO:0000313" key="6">
    <source>
        <dbReference type="Proteomes" id="UP000595437"/>
    </source>
</evidence>
<comment type="similarity">
    <text evidence="1">Belongs to the peptidase C15 family.</text>
</comment>
<keyword evidence="4" id="KW-0788">Thiol protease</keyword>
<gene>
    <name evidence="5" type="ORF">FKW44_017076</name>
</gene>
<evidence type="ECO:0000256" key="1">
    <source>
        <dbReference type="ARBA" id="ARBA00006641"/>
    </source>
</evidence>
<evidence type="ECO:0000313" key="5">
    <source>
        <dbReference type="EMBL" id="QQP42421.1"/>
    </source>
</evidence>
<keyword evidence="2" id="KW-0645">Protease</keyword>
<dbReference type="EMBL" id="CP045900">
    <property type="protein sequence ID" value="QQP42421.1"/>
    <property type="molecule type" value="Genomic_DNA"/>
</dbReference>
<reference evidence="6" key="1">
    <citation type="submission" date="2021-01" db="EMBL/GenBank/DDBJ databases">
        <title>Caligus Genome Assembly.</title>
        <authorList>
            <person name="Gallardo-Escarate C."/>
        </authorList>
    </citation>
    <scope>NUCLEOTIDE SEQUENCE [LARGE SCALE GENOMIC DNA]</scope>
</reference>
<evidence type="ECO:0000256" key="2">
    <source>
        <dbReference type="ARBA" id="ARBA00022670"/>
    </source>
</evidence>
<sequence>MIHVGVSSQAQGVVLEEVSCNEGYQRGDVVNKVPGCNKCIINCKDPILKTRFNTKDIIKDLNDQEWNDMRVSASKDAGRYLCEFVYYKSLSQTKGSSLFIHVPPLSDKHTDKKLAKAICFIVKGALKQILGSSKK</sequence>
<dbReference type="SUPFAM" id="SSF53182">
    <property type="entry name" value="Pyrrolidone carboxyl peptidase (pyroglutamate aminopeptidase)"/>
    <property type="match status" value="1"/>
</dbReference>
<dbReference type="PANTHER" id="PTHR23402">
    <property type="entry name" value="PROTEASE FAMILY C15 PYROGLUTAMYL-PEPTIDASE I-RELATED"/>
    <property type="match status" value="1"/>
</dbReference>
<name>A0A7T8H3B5_CALRO</name>
<dbReference type="InterPro" id="IPR036440">
    <property type="entry name" value="Peptidase_C15-like_sf"/>
</dbReference>
<dbReference type="PANTHER" id="PTHR23402:SF1">
    <property type="entry name" value="PYROGLUTAMYL-PEPTIDASE I"/>
    <property type="match status" value="1"/>
</dbReference>
<protein>
    <recommendedName>
        <fullName evidence="7">Pyroglutamyl-peptidase 1</fullName>
    </recommendedName>
</protein>
<keyword evidence="3" id="KW-0378">Hydrolase</keyword>
<evidence type="ECO:0000256" key="4">
    <source>
        <dbReference type="ARBA" id="ARBA00022807"/>
    </source>
</evidence>